<sequence>MQGDTHTEREGRVCVRAVHGSLTHSLSRGHHSSSRTRNNNKKKQKRRGGVGDRGAAVTVTRRRRVIFVSGGCFYCCLRCCLTECWNNVGIASFKVVVLFFRALSIIFICLILDMITAATCRGR</sequence>
<gene>
    <name evidence="3" type="ORF">TCDM_10674</name>
</gene>
<evidence type="ECO:0000256" key="2">
    <source>
        <dbReference type="SAM" id="Phobius"/>
    </source>
</evidence>
<organism evidence="3 4">
    <name type="scientific">Trypanosoma cruzi Dm28c</name>
    <dbReference type="NCBI Taxonomy" id="1416333"/>
    <lineage>
        <taxon>Eukaryota</taxon>
        <taxon>Discoba</taxon>
        <taxon>Euglenozoa</taxon>
        <taxon>Kinetoplastea</taxon>
        <taxon>Metakinetoplastina</taxon>
        <taxon>Trypanosomatida</taxon>
        <taxon>Trypanosomatidae</taxon>
        <taxon>Trypanosoma</taxon>
        <taxon>Schizotrypanum</taxon>
    </lineage>
</organism>
<evidence type="ECO:0000313" key="4">
    <source>
        <dbReference type="Proteomes" id="UP000017861"/>
    </source>
</evidence>
<accession>V5D2L6</accession>
<comment type="caution">
    <text evidence="3">The sequence shown here is derived from an EMBL/GenBank/DDBJ whole genome shotgun (WGS) entry which is preliminary data.</text>
</comment>
<feature type="compositionally biased region" description="Basic residues" evidence="1">
    <location>
        <begin position="27"/>
        <end position="48"/>
    </location>
</feature>
<dbReference type="Proteomes" id="UP000017861">
    <property type="component" value="Unassembled WGS sequence"/>
</dbReference>
<keyword evidence="2" id="KW-0812">Transmembrane</keyword>
<evidence type="ECO:0000313" key="3">
    <source>
        <dbReference type="EMBL" id="ESS61711.1"/>
    </source>
</evidence>
<feature type="transmembrane region" description="Helical" evidence="2">
    <location>
        <begin position="95"/>
        <end position="115"/>
    </location>
</feature>
<proteinExistence type="predicted"/>
<evidence type="ECO:0000256" key="1">
    <source>
        <dbReference type="SAM" id="MobiDB-lite"/>
    </source>
</evidence>
<dbReference type="VEuPathDB" id="TriTrypDB:TCDM_10674"/>
<keyword evidence="2" id="KW-1133">Transmembrane helix</keyword>
<keyword evidence="2" id="KW-0472">Membrane</keyword>
<reference evidence="3 4" key="1">
    <citation type="journal article" date="2014" name="Genome Announc.">
        <title>Trypanosoma cruzi Clone Dm28c Draft Genome Sequence.</title>
        <authorList>
            <person name="Grisard E.C."/>
            <person name="Teixeira S.M."/>
            <person name="de Almeida L.G."/>
            <person name="Stoco P.H."/>
            <person name="Gerber A.L."/>
            <person name="Talavera-Lopez C."/>
            <person name="Lima O.C."/>
            <person name="Andersson B."/>
            <person name="de Vasconcelos A.T."/>
        </authorList>
    </citation>
    <scope>NUCLEOTIDE SEQUENCE [LARGE SCALE GENOMIC DNA]</scope>
    <source>
        <strain evidence="3 4">Dm28c</strain>
    </source>
</reference>
<feature type="region of interest" description="Disordered" evidence="1">
    <location>
        <begin position="21"/>
        <end position="54"/>
    </location>
</feature>
<dbReference type="EMBL" id="AYLP01000251">
    <property type="protein sequence ID" value="ESS61711.1"/>
    <property type="molecule type" value="Genomic_DNA"/>
</dbReference>
<protein>
    <submittedName>
        <fullName evidence="3">Uncharacterized protein</fullName>
    </submittedName>
</protein>
<name>V5D2L6_TRYCR</name>
<dbReference type="AlphaFoldDB" id="V5D2L6"/>